<dbReference type="PROSITE" id="PS00201">
    <property type="entry name" value="FLAVODOXIN"/>
    <property type="match status" value="1"/>
</dbReference>
<dbReference type="PIRSF" id="PIRSF038996">
    <property type="entry name" value="FldA"/>
    <property type="match status" value="1"/>
</dbReference>
<evidence type="ECO:0000256" key="4">
    <source>
        <dbReference type="ARBA" id="ARBA00022630"/>
    </source>
</evidence>
<dbReference type="InterPro" id="IPR050619">
    <property type="entry name" value="Flavodoxin"/>
</dbReference>
<dbReference type="Proteomes" id="UP000201169">
    <property type="component" value="Chromosome"/>
</dbReference>
<dbReference type="AlphaFoldDB" id="A0A222MUL1"/>
<evidence type="ECO:0000313" key="11">
    <source>
        <dbReference type="Proteomes" id="UP000201169"/>
    </source>
</evidence>
<proteinExistence type="inferred from homology"/>
<name>A0A222MUL1_9BACT</name>
<dbReference type="GO" id="GO:0010181">
    <property type="term" value="F:FMN binding"/>
    <property type="evidence" value="ECO:0007669"/>
    <property type="project" value="UniProtKB-UniRule"/>
</dbReference>
<dbReference type="InterPro" id="IPR029039">
    <property type="entry name" value="Flavoprotein-like_sf"/>
</dbReference>
<dbReference type="InterPro" id="IPR010086">
    <property type="entry name" value="Flavodoxin_lc"/>
</dbReference>
<dbReference type="PANTHER" id="PTHR42809:SF1">
    <property type="entry name" value="FLAVODOXIN 1"/>
    <property type="match status" value="1"/>
</dbReference>
<dbReference type="NCBIfam" id="NF006739">
    <property type="entry name" value="PRK09267.1-5"/>
    <property type="match status" value="1"/>
</dbReference>
<keyword evidence="4 8" id="KW-0285">Flavoprotein</keyword>
<evidence type="ECO:0000256" key="1">
    <source>
        <dbReference type="ARBA" id="ARBA00001917"/>
    </source>
</evidence>
<evidence type="ECO:0000256" key="8">
    <source>
        <dbReference type="PIRNR" id="PIRNR038996"/>
    </source>
</evidence>
<comment type="cofactor">
    <cofactor evidence="1 8">
        <name>FMN</name>
        <dbReference type="ChEBI" id="CHEBI:58210"/>
    </cofactor>
</comment>
<protein>
    <recommendedName>
        <fullName evidence="8">Flavodoxin</fullName>
    </recommendedName>
</protein>
<dbReference type="Gene3D" id="3.40.50.360">
    <property type="match status" value="1"/>
</dbReference>
<comment type="similarity">
    <text evidence="2 8">Belongs to the flavodoxin family.</text>
</comment>
<accession>A0A222MUL1</accession>
<evidence type="ECO:0000256" key="6">
    <source>
        <dbReference type="ARBA" id="ARBA00022982"/>
    </source>
</evidence>
<gene>
    <name evidence="10" type="primary">fldA</name>
    <name evidence="10" type="ORF">CAV_0068</name>
</gene>
<dbReference type="SUPFAM" id="SSF52218">
    <property type="entry name" value="Flavoproteins"/>
    <property type="match status" value="1"/>
</dbReference>
<dbReference type="InterPro" id="IPR001094">
    <property type="entry name" value="Flavdoxin-like"/>
</dbReference>
<dbReference type="EMBL" id="CP022347">
    <property type="protein sequence ID" value="ASQ29747.1"/>
    <property type="molecule type" value="Genomic_DNA"/>
</dbReference>
<keyword evidence="10" id="KW-0560">Oxidoreductase</keyword>
<dbReference type="PROSITE" id="PS50902">
    <property type="entry name" value="FLAVODOXIN_LIKE"/>
    <property type="match status" value="1"/>
</dbReference>
<evidence type="ECO:0000256" key="3">
    <source>
        <dbReference type="ARBA" id="ARBA00022448"/>
    </source>
</evidence>
<dbReference type="NCBIfam" id="NF006738">
    <property type="entry name" value="PRK09267.1-4"/>
    <property type="match status" value="1"/>
</dbReference>
<evidence type="ECO:0000256" key="2">
    <source>
        <dbReference type="ARBA" id="ARBA00005267"/>
    </source>
</evidence>
<dbReference type="PANTHER" id="PTHR42809">
    <property type="entry name" value="FLAVODOXIN 2"/>
    <property type="match status" value="1"/>
</dbReference>
<dbReference type="KEGG" id="cavi:CAV_0068"/>
<dbReference type="GO" id="GO:0016491">
    <property type="term" value="F:oxidoreductase activity"/>
    <property type="evidence" value="ECO:0007669"/>
    <property type="project" value="UniProtKB-KW"/>
</dbReference>
<dbReference type="NCBIfam" id="TIGR01752">
    <property type="entry name" value="flav_long"/>
    <property type="match status" value="1"/>
</dbReference>
<evidence type="ECO:0000256" key="5">
    <source>
        <dbReference type="ARBA" id="ARBA00022643"/>
    </source>
</evidence>
<keyword evidence="6 8" id="KW-0249">Electron transport</keyword>
<dbReference type="RefSeq" id="WP_094324541.1">
    <property type="nucleotide sequence ID" value="NZ_CP022347.1"/>
</dbReference>
<dbReference type="InterPro" id="IPR008254">
    <property type="entry name" value="Flavodoxin/NO_synth"/>
</dbReference>
<keyword evidence="7" id="KW-0535">Nitrogen fixation</keyword>
<keyword evidence="5 8" id="KW-0288">FMN</keyword>
<evidence type="ECO:0000313" key="10">
    <source>
        <dbReference type="EMBL" id="ASQ29747.1"/>
    </source>
</evidence>
<dbReference type="OrthoDB" id="359268at2"/>
<reference evidence="10 11" key="1">
    <citation type="submission" date="2017-07" db="EMBL/GenBank/DDBJ databases">
        <title>Analysis of two Campylobacter avium genomes and identification of a novel hippuricase gene.</title>
        <authorList>
            <person name="Miller W.G."/>
            <person name="Chapman M.H."/>
            <person name="Yee E."/>
            <person name="Revez J."/>
            <person name="Bono J.L."/>
            <person name="Rossi M."/>
        </authorList>
    </citation>
    <scope>NUCLEOTIDE SEQUENCE [LARGE SCALE GENOMIC DNA]</scope>
    <source>
        <strain evidence="10 11">LMG 24591</strain>
    </source>
</reference>
<keyword evidence="11" id="KW-1185">Reference proteome</keyword>
<dbReference type="InterPro" id="IPR001226">
    <property type="entry name" value="Flavodoxin_CS"/>
</dbReference>
<evidence type="ECO:0000259" key="9">
    <source>
        <dbReference type="PROSITE" id="PS50902"/>
    </source>
</evidence>
<sequence>MSVAVIYGSSMGNTEGAANLIAEKLGVSDVLNISDIDAAKINSYDKLIVGSSTWGSGDLQDDWDAFDFSGLKLDGKTVAVFGMGDSESYSDTYCNAMGKLAEKLQAAGAKLVGQVSTDGYSYESSEAVVDGKFVGLALDNDNQEDLTEERISNWVEQIKADFN</sequence>
<organism evidence="10 11">
    <name type="scientific">Campylobacter avium LMG 24591</name>
    <dbReference type="NCBI Taxonomy" id="522484"/>
    <lineage>
        <taxon>Bacteria</taxon>
        <taxon>Pseudomonadati</taxon>
        <taxon>Campylobacterota</taxon>
        <taxon>Epsilonproteobacteria</taxon>
        <taxon>Campylobacterales</taxon>
        <taxon>Campylobacteraceae</taxon>
        <taxon>Campylobacter</taxon>
    </lineage>
</organism>
<comment type="function">
    <text evidence="8">Low-potential electron donor to a number of redox enzymes.</text>
</comment>
<dbReference type="GO" id="GO:0009055">
    <property type="term" value="F:electron transfer activity"/>
    <property type="evidence" value="ECO:0007669"/>
    <property type="project" value="UniProtKB-UniRule"/>
</dbReference>
<dbReference type="PRINTS" id="PR00369">
    <property type="entry name" value="FLAVODOXIN"/>
</dbReference>
<evidence type="ECO:0000256" key="7">
    <source>
        <dbReference type="ARBA" id="ARBA00023231"/>
    </source>
</evidence>
<dbReference type="Pfam" id="PF00258">
    <property type="entry name" value="Flavodoxin_1"/>
    <property type="match status" value="1"/>
</dbReference>
<keyword evidence="3 8" id="KW-0813">Transport</keyword>
<feature type="domain" description="Flavodoxin-like" evidence="9">
    <location>
        <begin position="3"/>
        <end position="159"/>
    </location>
</feature>